<evidence type="ECO:0000313" key="2">
    <source>
        <dbReference type="EMBL" id="CAB4712925.1"/>
    </source>
</evidence>
<dbReference type="InterPro" id="IPR029787">
    <property type="entry name" value="Nucleotide_cyclase"/>
</dbReference>
<proteinExistence type="predicted"/>
<evidence type="ECO:0000259" key="1">
    <source>
        <dbReference type="PROSITE" id="PS50125"/>
    </source>
</evidence>
<dbReference type="SMART" id="SM00044">
    <property type="entry name" value="CYCc"/>
    <property type="match status" value="1"/>
</dbReference>
<dbReference type="Gene3D" id="3.30.70.1230">
    <property type="entry name" value="Nucleotide cyclase"/>
    <property type="match status" value="1"/>
</dbReference>
<dbReference type="EMBL" id="CAEZXR010000182">
    <property type="protein sequence ID" value="CAB4712925.1"/>
    <property type="molecule type" value="Genomic_DNA"/>
</dbReference>
<dbReference type="CDD" id="cd07302">
    <property type="entry name" value="CHD"/>
    <property type="match status" value="1"/>
</dbReference>
<dbReference type="InterPro" id="IPR001054">
    <property type="entry name" value="A/G_cyclase"/>
</dbReference>
<dbReference type="GO" id="GO:0035556">
    <property type="term" value="P:intracellular signal transduction"/>
    <property type="evidence" value="ECO:0007669"/>
    <property type="project" value="InterPro"/>
</dbReference>
<dbReference type="AlphaFoldDB" id="A0A6J6QVD7"/>
<protein>
    <submittedName>
        <fullName evidence="2">Unannotated protein</fullName>
    </submittedName>
</protein>
<dbReference type="PANTHER" id="PTHR43081">
    <property type="entry name" value="ADENYLATE CYCLASE, TERMINAL-DIFFERENTIATION SPECIFIC-RELATED"/>
    <property type="match status" value="1"/>
</dbReference>
<organism evidence="2">
    <name type="scientific">freshwater metagenome</name>
    <dbReference type="NCBI Taxonomy" id="449393"/>
    <lineage>
        <taxon>unclassified sequences</taxon>
        <taxon>metagenomes</taxon>
        <taxon>ecological metagenomes</taxon>
    </lineage>
</organism>
<dbReference type="InterPro" id="IPR050697">
    <property type="entry name" value="Adenylyl/Guanylyl_Cyclase_3/4"/>
</dbReference>
<reference evidence="2" key="1">
    <citation type="submission" date="2020-05" db="EMBL/GenBank/DDBJ databases">
        <authorList>
            <person name="Chiriac C."/>
            <person name="Salcher M."/>
            <person name="Ghai R."/>
            <person name="Kavagutti S V."/>
        </authorList>
    </citation>
    <scope>NUCLEOTIDE SEQUENCE</scope>
</reference>
<feature type="domain" description="Guanylate cyclase" evidence="1">
    <location>
        <begin position="109"/>
        <end position="224"/>
    </location>
</feature>
<name>A0A6J6QVD7_9ZZZZ</name>
<dbReference type="PROSITE" id="PS50125">
    <property type="entry name" value="GUANYLATE_CYCLASE_2"/>
    <property type="match status" value="1"/>
</dbReference>
<dbReference type="GO" id="GO:0009190">
    <property type="term" value="P:cyclic nucleotide biosynthetic process"/>
    <property type="evidence" value="ECO:0007669"/>
    <property type="project" value="InterPro"/>
</dbReference>
<accession>A0A6J6QVD7</accession>
<gene>
    <name evidence="2" type="ORF">UFOPK2579_01551</name>
</gene>
<dbReference type="SUPFAM" id="SSF55073">
    <property type="entry name" value="Nucleotide cyclase"/>
    <property type="match status" value="1"/>
</dbReference>
<dbReference type="Pfam" id="PF00211">
    <property type="entry name" value="Guanylate_cyc"/>
    <property type="match status" value="1"/>
</dbReference>
<dbReference type="PANTHER" id="PTHR43081:SF1">
    <property type="entry name" value="ADENYLATE CYCLASE, TERMINAL-DIFFERENTIATION SPECIFIC"/>
    <property type="match status" value="1"/>
</dbReference>
<sequence>MVVTLVVVCVALMLGLVASVALLLDVRRQLDESRRLVTQLESDLDAALRPSPPASAAERAMRAVVGTAARVRTHGITGMLSASMDDLTTWALEKRPDILQMTAADGTVTIFFSDIEDSTAHNHRLGDRAWVKVLEAHDAVVRGAVERHRGQVVKTAGDSFMVAFRDPVSALLAARSIQRTLARTLDPRLRLTPVRVRIGVHCGRVISRDGDYFGRNVAHAARVAALADGGEVLVSDPVREQTETSDVEHPLEFEAAFEEGEIELKGLPGTHQIWRLVVET</sequence>